<protein>
    <submittedName>
        <fullName evidence="2">Uncharacterized protein</fullName>
    </submittedName>
</protein>
<feature type="compositionally biased region" description="Low complexity" evidence="1">
    <location>
        <begin position="43"/>
        <end position="54"/>
    </location>
</feature>
<gene>
    <name evidence="2" type="ORF">L203_101837</name>
</gene>
<feature type="region of interest" description="Disordered" evidence="1">
    <location>
        <begin position="1"/>
        <end position="54"/>
    </location>
</feature>
<feature type="compositionally biased region" description="Basic and acidic residues" evidence="1">
    <location>
        <begin position="1"/>
        <end position="10"/>
    </location>
</feature>
<dbReference type="VEuPathDB" id="FungiDB:L203_03080"/>
<name>A0A1E3IGZ7_9TREE</name>
<accession>A0A1E3IGZ7</accession>
<dbReference type="Proteomes" id="UP000094043">
    <property type="component" value="Chromosome 2"/>
</dbReference>
<proteinExistence type="predicted"/>
<keyword evidence="3" id="KW-1185">Reference proteome</keyword>
<evidence type="ECO:0000313" key="2">
    <source>
        <dbReference type="EMBL" id="WVN86666.1"/>
    </source>
</evidence>
<dbReference type="EMBL" id="CP143785">
    <property type="protein sequence ID" value="WVN86666.1"/>
    <property type="molecule type" value="Genomic_DNA"/>
</dbReference>
<dbReference type="KEGG" id="cdep:91086049"/>
<reference evidence="2" key="1">
    <citation type="submission" date="2016-06" db="EMBL/GenBank/DDBJ databases">
        <authorList>
            <person name="Cuomo C."/>
            <person name="Litvintseva A."/>
            <person name="Heitman J."/>
            <person name="Chen Y."/>
            <person name="Sun S."/>
            <person name="Springer D."/>
            <person name="Dromer F."/>
            <person name="Young S."/>
            <person name="Zeng Q."/>
            <person name="Chapman S."/>
            <person name="Gujja S."/>
            <person name="Saif S."/>
            <person name="Birren B."/>
        </authorList>
    </citation>
    <scope>NUCLEOTIDE SEQUENCE</scope>
    <source>
        <strain evidence="2">CBS 7841</strain>
    </source>
</reference>
<evidence type="ECO:0000313" key="3">
    <source>
        <dbReference type="Proteomes" id="UP000094043"/>
    </source>
</evidence>
<sequence length="645" mass="73141">MASEQPHRYSSDSTPLPPSTLLRHHPQPDGPEPLGLRHRLPRSASQESQQLSSSSVRIYIQSPFGDSGVALARRKEGWLVSKHETIAKIKDDLASGRMEGAGMWDRDGMRIVYQGRIVRDHEQLGNIVGDVIDKSRIYTLHLVARRIATTPDVQLSSSLETKSNVNISPVPMPAALANTSSSNNSIDFTALSDSIHFLLFCARYHLFKLLGREVLQWSKTVPAPIVSQEDARDAVRSVVGALAAQRKRNDERWEQWELVFTQEDDTKLRSLWEKLGMREGVEGMICNLWSDLLWRKWEDRVKGENTEIELDGVVCRLHLPALSACSPAQLVHLLLYLRITSLIPLLNSVLYDTSHREFIPRLLTTTSNPPPIIRAPRNARVIYQRTFRLPLIPVPTGAVLMHIALSTVKVIAMMWMLTRGMKWSDPKYWLIAGVGWGWWLMDIRGALSTRMRQRNINAIANDIANNAEIAREDNARANRFVGNGHQRHVPPNANATAGYQRLPGFVFAALPPIVHLSTDEGQLLLRDPYRTNNTFAPSSRPCPSWLQTQLFLPIALWFITLIPGWEAARARLIRKRERDMRTLVAGSNPDLPPPAEGELASEYVLPNRLGEQAKRYYERIIARDETIDWEEEREAQRVMGVREEN</sequence>
<dbReference type="AlphaFoldDB" id="A0A1E3IGZ7"/>
<reference evidence="2" key="2">
    <citation type="journal article" date="2022" name="Elife">
        <title>Obligate sexual reproduction of a homothallic fungus closely related to the Cryptococcus pathogenic species complex.</title>
        <authorList>
            <person name="Passer A.R."/>
            <person name="Clancey S.A."/>
            <person name="Shea T."/>
            <person name="David-Palma M."/>
            <person name="Averette A.F."/>
            <person name="Boekhout T."/>
            <person name="Porcel B.M."/>
            <person name="Nowrousian M."/>
            <person name="Cuomo C.A."/>
            <person name="Sun S."/>
            <person name="Heitman J."/>
            <person name="Coelho M.A."/>
        </authorList>
    </citation>
    <scope>NUCLEOTIDE SEQUENCE</scope>
    <source>
        <strain evidence="2">CBS 7841</strain>
    </source>
</reference>
<dbReference type="OrthoDB" id="21589at2759"/>
<reference evidence="2" key="3">
    <citation type="submission" date="2024-01" db="EMBL/GenBank/DDBJ databases">
        <authorList>
            <person name="Coelho M.A."/>
            <person name="David-Palma M."/>
            <person name="Shea T."/>
            <person name="Sun S."/>
            <person name="Cuomo C.A."/>
            <person name="Heitman J."/>
        </authorList>
    </citation>
    <scope>NUCLEOTIDE SEQUENCE</scope>
    <source>
        <strain evidence="2">CBS 7841</strain>
    </source>
</reference>
<dbReference type="RefSeq" id="XP_066067366.1">
    <property type="nucleotide sequence ID" value="XM_066211269.1"/>
</dbReference>
<dbReference type="GeneID" id="91086049"/>
<organism evidence="2 3">
    <name type="scientific">Cryptococcus depauperatus CBS 7841</name>
    <dbReference type="NCBI Taxonomy" id="1295531"/>
    <lineage>
        <taxon>Eukaryota</taxon>
        <taxon>Fungi</taxon>
        <taxon>Dikarya</taxon>
        <taxon>Basidiomycota</taxon>
        <taxon>Agaricomycotina</taxon>
        <taxon>Tremellomycetes</taxon>
        <taxon>Tremellales</taxon>
        <taxon>Cryptococcaceae</taxon>
        <taxon>Cryptococcus</taxon>
    </lineage>
</organism>
<evidence type="ECO:0000256" key="1">
    <source>
        <dbReference type="SAM" id="MobiDB-lite"/>
    </source>
</evidence>